<dbReference type="NCBIfam" id="TIGR00199">
    <property type="entry name" value="PncC_domain"/>
    <property type="match status" value="1"/>
</dbReference>
<dbReference type="AlphaFoldDB" id="A0A1D7THK5"/>
<gene>
    <name evidence="2" type="ORF">SHALO_0647</name>
</gene>
<dbReference type="KEGG" id="shal:SHALO_0647"/>
<protein>
    <submittedName>
        <fullName evidence="2">Competence/damage-inducible protein CinA family</fullName>
    </submittedName>
</protein>
<dbReference type="InterPro" id="IPR008136">
    <property type="entry name" value="CinA_C"/>
</dbReference>
<feature type="domain" description="CinA C-terminal" evidence="1">
    <location>
        <begin position="209"/>
        <end position="356"/>
    </location>
</feature>
<accession>A0A1D7THK5</accession>
<evidence type="ECO:0000259" key="1">
    <source>
        <dbReference type="Pfam" id="PF02464"/>
    </source>
</evidence>
<dbReference type="Pfam" id="PF02464">
    <property type="entry name" value="CinA"/>
    <property type="match status" value="1"/>
</dbReference>
<reference evidence="3" key="1">
    <citation type="submission" date="2016-08" db="EMBL/GenBank/DDBJ databases">
        <title>Complete genome sequence of the organohalide-respiring Epsilonproteobacterium Sulfurospirillum halorespirans.</title>
        <authorList>
            <person name="Goris T."/>
            <person name="Zimmermann J."/>
            <person name="Schenz B."/>
            <person name="Lemos M."/>
            <person name="Hackermueller J."/>
            <person name="Diekert G."/>
        </authorList>
    </citation>
    <scope>NUCLEOTIDE SEQUENCE [LARGE SCALE GENOMIC DNA]</scope>
    <source>
        <strain>DSM 13726</strain>
        <strain evidence="3">PCE-M2</strain>
    </source>
</reference>
<dbReference type="SUPFAM" id="SSF142433">
    <property type="entry name" value="CinA-like"/>
    <property type="match status" value="1"/>
</dbReference>
<keyword evidence="3" id="KW-1185">Reference proteome</keyword>
<name>A0A1D7THK5_9BACT</name>
<dbReference type="RefSeq" id="WP_069477346.1">
    <property type="nucleotide sequence ID" value="NZ_CP017111.1"/>
</dbReference>
<evidence type="ECO:0000313" key="2">
    <source>
        <dbReference type="EMBL" id="AOO64430.1"/>
    </source>
</evidence>
<sequence>MKSSLIVVGKALRYNLPFLNYIHATITKHLDLPDQTVYIDKNDKDLFFVLEESIAHADEIVIVTSNDSFNLVNKVIATLGEESLELKGGMLIPSKAVRFEDNSYLLDRSGKHINVIKARENKQLPPLLIQNSNASALFSIINIDEDSLKILVEPLAQNYEIRITPTTIVDGWINVEAISNKYGNLENFFKAVKSLLPQKVINHPDVIMHIAQCLESEGQTLSIAESCTGGLIASMLTKRSGVSAVFKGGLVTYSNEIKESWLGVSPETIDQFGAVSELCVREMLEGVLNASLSDYAIATSGVAGPTGGSIEKPVGTVYVGARNKKGDVLIERLLLEGDREYIQTQSAYHALKLLLHVGESIFLKSEKMS</sequence>
<dbReference type="Proteomes" id="UP000094609">
    <property type="component" value="Chromosome"/>
</dbReference>
<dbReference type="PATRIC" id="fig|1193502.14.peg.651"/>
<dbReference type="Gene3D" id="3.90.950.20">
    <property type="entry name" value="CinA-like"/>
    <property type="match status" value="1"/>
</dbReference>
<proteinExistence type="predicted"/>
<evidence type="ECO:0000313" key="3">
    <source>
        <dbReference type="Proteomes" id="UP000094609"/>
    </source>
</evidence>
<organism evidence="2 3">
    <name type="scientific">Sulfurospirillum halorespirans DSM 13726</name>
    <dbReference type="NCBI Taxonomy" id="1193502"/>
    <lineage>
        <taxon>Bacteria</taxon>
        <taxon>Pseudomonadati</taxon>
        <taxon>Campylobacterota</taxon>
        <taxon>Epsilonproteobacteria</taxon>
        <taxon>Campylobacterales</taxon>
        <taxon>Sulfurospirillaceae</taxon>
        <taxon>Sulfurospirillum</taxon>
    </lineage>
</organism>
<dbReference type="STRING" id="1193502.SHALO_0647"/>
<dbReference type="EMBL" id="CP017111">
    <property type="protein sequence ID" value="AOO64430.1"/>
    <property type="molecule type" value="Genomic_DNA"/>
</dbReference>
<dbReference type="InterPro" id="IPR036653">
    <property type="entry name" value="CinA-like_C"/>
</dbReference>